<dbReference type="Proteomes" id="UP001152795">
    <property type="component" value="Unassembled WGS sequence"/>
</dbReference>
<dbReference type="OrthoDB" id="6020762at2759"/>
<feature type="domain" description="Integrase core" evidence="1">
    <location>
        <begin position="113"/>
        <end position="287"/>
    </location>
</feature>
<dbReference type="Pfam" id="PF24764">
    <property type="entry name" value="rva_4"/>
    <property type="match status" value="1"/>
</dbReference>
<proteinExistence type="predicted"/>
<organism evidence="2 3">
    <name type="scientific">Paramuricea clavata</name>
    <name type="common">Red gorgonian</name>
    <name type="synonym">Violescent sea-whip</name>
    <dbReference type="NCBI Taxonomy" id="317549"/>
    <lineage>
        <taxon>Eukaryota</taxon>
        <taxon>Metazoa</taxon>
        <taxon>Cnidaria</taxon>
        <taxon>Anthozoa</taxon>
        <taxon>Octocorallia</taxon>
        <taxon>Malacalcyonacea</taxon>
        <taxon>Plexauridae</taxon>
        <taxon>Paramuricea</taxon>
    </lineage>
</organism>
<evidence type="ECO:0000313" key="2">
    <source>
        <dbReference type="EMBL" id="CAB4001137.1"/>
    </source>
</evidence>
<gene>
    <name evidence="2" type="ORF">PACLA_8A080598</name>
</gene>
<dbReference type="PANTHER" id="PTHR46791:SF13">
    <property type="entry name" value="CLR5 DOMAIN-CONTAINING PROTEIN"/>
    <property type="match status" value="1"/>
</dbReference>
<evidence type="ECO:0000313" key="3">
    <source>
        <dbReference type="Proteomes" id="UP001152795"/>
    </source>
</evidence>
<accession>A0A6S7HD41</accession>
<dbReference type="AlphaFoldDB" id="A0A6S7HD41"/>
<sequence length="379" mass="45172">MLSDDSESEEENEPQEIDEESIITYYFNCGFSYEEIRGFANNPNSNCIVEQVRQRIRELINGPASSGGYRTVWHTLEMEGLRVPRIVVQDILKELDPEGTEWRKAHRFKRREYHNPGPNYAWHMDGYDKLKPWGFPIHGAIDGFSRKILWLNVTRSNNSPDNIAKFYLKTVEEHKGCPVEMVTDLGTENGLVAATQCYFRDNHDAHRYVPSPRNQRIEAWWSFFSRNRSTWWRNFFSDLESREEIDLSYDLSKECMWYCFHDLLQKDIDTVKEHWNTHRIRRSRYNTVPGRPDSLFYFPESHGGVSNLLKEVPEQEINYAYEEIVQMNQVNEYQEYFEYAREDQEYFEYAREALGLPRVPVRDTQEACELYERIKVDML</sequence>
<evidence type="ECO:0000259" key="1">
    <source>
        <dbReference type="Pfam" id="PF24764"/>
    </source>
</evidence>
<reference evidence="2" key="1">
    <citation type="submission" date="2020-04" db="EMBL/GenBank/DDBJ databases">
        <authorList>
            <person name="Alioto T."/>
            <person name="Alioto T."/>
            <person name="Gomez Garrido J."/>
        </authorList>
    </citation>
    <scope>NUCLEOTIDE SEQUENCE</scope>
    <source>
        <strain evidence="2">A484AB</strain>
    </source>
</reference>
<dbReference type="InterPro" id="IPR058913">
    <property type="entry name" value="Integrase_dom_put"/>
</dbReference>
<protein>
    <recommendedName>
        <fullName evidence="1">Integrase core domain-containing protein</fullName>
    </recommendedName>
</protein>
<dbReference type="PANTHER" id="PTHR46791">
    <property type="entry name" value="EXPRESSED PROTEIN"/>
    <property type="match status" value="1"/>
</dbReference>
<dbReference type="EMBL" id="CACRXK020004013">
    <property type="protein sequence ID" value="CAB4001137.1"/>
    <property type="molecule type" value="Genomic_DNA"/>
</dbReference>
<keyword evidence="3" id="KW-1185">Reference proteome</keyword>
<name>A0A6S7HD41_PARCT</name>
<comment type="caution">
    <text evidence="2">The sequence shown here is derived from an EMBL/GenBank/DDBJ whole genome shotgun (WGS) entry which is preliminary data.</text>
</comment>